<dbReference type="FunFam" id="1.20.1070.10:FF:000310">
    <property type="entry name" value="5-hydroxytryptamine receptor 2B"/>
    <property type="match status" value="1"/>
</dbReference>
<dbReference type="PANTHER" id="PTHR24248">
    <property type="entry name" value="ADRENERGIC RECEPTOR-RELATED G-PROTEIN COUPLED RECEPTOR"/>
    <property type="match status" value="1"/>
</dbReference>
<dbReference type="GO" id="GO:0007198">
    <property type="term" value="P:adenylate cyclase-inhibiting serotonin receptor signaling pathway"/>
    <property type="evidence" value="ECO:0007669"/>
    <property type="project" value="UniProtKB-ARBA"/>
</dbReference>
<evidence type="ECO:0000256" key="13">
    <source>
        <dbReference type="RuleBase" id="RU000688"/>
    </source>
</evidence>
<comment type="similarity">
    <text evidence="2 13">Belongs to the G-protein coupled receptor 1 family.</text>
</comment>
<keyword evidence="3" id="KW-1003">Cell membrane</keyword>
<evidence type="ECO:0000256" key="11">
    <source>
        <dbReference type="ARBA" id="ARBA00023224"/>
    </source>
</evidence>
<keyword evidence="8" id="KW-1015">Disulfide bond</keyword>
<name>A0A182WLJ9_9DIPT</name>
<comment type="function">
    <text evidence="12">This is one of the several different receptors for 5-hydroxytryptamine (serotonin), a biogenic hormone that functions as a neurotransmitter, a hormone, and a mitogen. The activity of this receptor is mediated by G proteins which inhibit adenylate cyclase.</text>
</comment>
<dbReference type="STRING" id="112268.A0A182WLJ9"/>
<feature type="compositionally biased region" description="Polar residues" evidence="14">
    <location>
        <begin position="353"/>
        <end position="370"/>
    </location>
</feature>
<dbReference type="SUPFAM" id="SSF81321">
    <property type="entry name" value="Family A G protein-coupled receptor-like"/>
    <property type="match status" value="1"/>
</dbReference>
<dbReference type="Gene3D" id="1.20.1070.10">
    <property type="entry name" value="Rhodopsin 7-helix transmembrane proteins"/>
    <property type="match status" value="2"/>
</dbReference>
<dbReference type="FunFam" id="1.20.1070.10:FF:000299">
    <property type="entry name" value="5-hydroxytryptamine receptor 2B"/>
    <property type="match status" value="1"/>
</dbReference>
<comment type="subcellular location">
    <subcellularLocation>
        <location evidence="1">Cell membrane</location>
        <topology evidence="1">Multi-pass membrane protein</topology>
    </subcellularLocation>
</comment>
<feature type="transmembrane region" description="Helical" evidence="15">
    <location>
        <begin position="120"/>
        <end position="141"/>
    </location>
</feature>
<dbReference type="PROSITE" id="PS00237">
    <property type="entry name" value="G_PROTEIN_RECEP_F1_1"/>
    <property type="match status" value="1"/>
</dbReference>
<feature type="region of interest" description="Disordered" evidence="14">
    <location>
        <begin position="280"/>
        <end position="370"/>
    </location>
</feature>
<dbReference type="GO" id="GO:0042752">
    <property type="term" value="P:regulation of circadian rhythm"/>
    <property type="evidence" value="ECO:0007669"/>
    <property type="project" value="UniProtKB-ARBA"/>
</dbReference>
<protein>
    <recommendedName>
        <fullName evidence="16">G-protein coupled receptors family 1 profile domain-containing protein</fullName>
    </recommendedName>
</protein>
<keyword evidence="6 13" id="KW-0297">G-protein coupled receptor</keyword>
<keyword evidence="5 15" id="KW-1133">Transmembrane helix</keyword>
<feature type="compositionally biased region" description="Polar residues" evidence="14">
    <location>
        <begin position="327"/>
        <end position="336"/>
    </location>
</feature>
<keyword evidence="4 13" id="KW-0812">Transmembrane</keyword>
<dbReference type="AlphaFoldDB" id="A0A182WLJ9"/>
<dbReference type="Pfam" id="PF00001">
    <property type="entry name" value="7tm_1"/>
    <property type="match status" value="1"/>
</dbReference>
<dbReference type="GO" id="GO:0005886">
    <property type="term" value="C:plasma membrane"/>
    <property type="evidence" value="ECO:0007669"/>
    <property type="project" value="UniProtKB-SubCell"/>
</dbReference>
<keyword evidence="7 15" id="KW-0472">Membrane</keyword>
<dbReference type="SMART" id="SM01381">
    <property type="entry name" value="7TM_GPCR_Srsx"/>
    <property type="match status" value="1"/>
</dbReference>
<dbReference type="GO" id="GO:0007208">
    <property type="term" value="P:phospholipase C-activating serotonin receptor signaling pathway"/>
    <property type="evidence" value="ECO:0007669"/>
    <property type="project" value="UniProtKB-ARBA"/>
</dbReference>
<evidence type="ECO:0000313" key="17">
    <source>
        <dbReference type="EnsemblMetazoa" id="AMIN011278-PA"/>
    </source>
</evidence>
<evidence type="ECO:0000259" key="16">
    <source>
        <dbReference type="PROSITE" id="PS50262"/>
    </source>
</evidence>
<dbReference type="PRINTS" id="PR00237">
    <property type="entry name" value="GPCRRHODOPSN"/>
</dbReference>
<keyword evidence="18" id="KW-1185">Reference proteome</keyword>
<keyword evidence="11 13" id="KW-0807">Transducer</keyword>
<keyword evidence="9 13" id="KW-0675">Receptor</keyword>
<dbReference type="GO" id="GO:0007210">
    <property type="term" value="P:serotonin receptor signaling pathway"/>
    <property type="evidence" value="ECO:0007669"/>
    <property type="project" value="UniProtKB-ARBA"/>
</dbReference>
<evidence type="ECO:0000256" key="1">
    <source>
        <dbReference type="ARBA" id="ARBA00004651"/>
    </source>
</evidence>
<organism evidence="17 18">
    <name type="scientific">Anopheles minimus</name>
    <dbReference type="NCBI Taxonomy" id="112268"/>
    <lineage>
        <taxon>Eukaryota</taxon>
        <taxon>Metazoa</taxon>
        <taxon>Ecdysozoa</taxon>
        <taxon>Arthropoda</taxon>
        <taxon>Hexapoda</taxon>
        <taxon>Insecta</taxon>
        <taxon>Pterygota</taxon>
        <taxon>Neoptera</taxon>
        <taxon>Endopterygota</taxon>
        <taxon>Diptera</taxon>
        <taxon>Nematocera</taxon>
        <taxon>Culicoidea</taxon>
        <taxon>Culicidae</taxon>
        <taxon>Anophelinae</taxon>
        <taxon>Anopheles</taxon>
    </lineage>
</organism>
<dbReference type="Proteomes" id="UP000075920">
    <property type="component" value="Unassembled WGS sequence"/>
</dbReference>
<feature type="transmembrane region" description="Helical" evidence="15">
    <location>
        <begin position="513"/>
        <end position="534"/>
    </location>
</feature>
<evidence type="ECO:0000256" key="9">
    <source>
        <dbReference type="ARBA" id="ARBA00023170"/>
    </source>
</evidence>
<dbReference type="PROSITE" id="PS50262">
    <property type="entry name" value="G_PROTEIN_RECEP_F1_2"/>
    <property type="match status" value="1"/>
</dbReference>
<dbReference type="InterPro" id="IPR000276">
    <property type="entry name" value="GPCR_Rhodpsn"/>
</dbReference>
<feature type="compositionally biased region" description="Basic residues" evidence="14">
    <location>
        <begin position="299"/>
        <end position="311"/>
    </location>
</feature>
<reference evidence="17" key="2">
    <citation type="submission" date="2020-05" db="UniProtKB">
        <authorList>
            <consortium name="EnsemblMetazoa"/>
        </authorList>
    </citation>
    <scope>IDENTIFICATION</scope>
    <source>
        <strain evidence="17">MINIMUS1</strain>
    </source>
</reference>
<dbReference type="GO" id="GO:0071880">
    <property type="term" value="P:adenylate cyclase-activating adrenergic receptor signaling pathway"/>
    <property type="evidence" value="ECO:0007669"/>
    <property type="project" value="TreeGrafter"/>
</dbReference>
<evidence type="ECO:0000256" key="8">
    <source>
        <dbReference type="ARBA" id="ARBA00023157"/>
    </source>
</evidence>
<feature type="region of interest" description="Disordered" evidence="14">
    <location>
        <begin position="382"/>
        <end position="413"/>
    </location>
</feature>
<dbReference type="VEuPathDB" id="VectorBase:AMIN011278"/>
<dbReference type="CDD" id="cd15331">
    <property type="entry name" value="7tmA_5-HT1A_invertebrates"/>
    <property type="match status" value="1"/>
</dbReference>
<dbReference type="InterPro" id="IPR017452">
    <property type="entry name" value="GPCR_Rhodpsn_7TM"/>
</dbReference>
<evidence type="ECO:0000256" key="2">
    <source>
        <dbReference type="ARBA" id="ARBA00010663"/>
    </source>
</evidence>
<evidence type="ECO:0000256" key="6">
    <source>
        <dbReference type="ARBA" id="ARBA00023040"/>
    </source>
</evidence>
<keyword evidence="10" id="KW-0325">Glycoprotein</keyword>
<evidence type="ECO:0000256" key="10">
    <source>
        <dbReference type="ARBA" id="ARBA00023180"/>
    </source>
</evidence>
<sequence>MDFHKAPPPRPPSLATALTKANDVYDYIFIDSGSPDSYLSADVGSIGNGTFFNESANAFANTTDLGLVPAIFNGTADEPLADVIVMAITSLVLGLMILVTVIGNVFVIAAIILERNLQNVANYLVASLAVADLFVACLVMPLGAVYEISRGWILGPELCDIWTSCDVLCCTASILHLVAIATDRYWAVTNIDYIHSRTSKRVFTMIFLVWFASVIVSLAPQFGWKDPEYLQRIEEKKCMVSQNIAYQVFATCCTFYVPLLVILVLYWKIYQTARRRIHRRGPKIPATPNSSNQEETPKPKSKIRFHLKKKFTNPTKPAVSSLGLVEGNSTNTVNTVEDTEDSTNATDRKGLETTFSGDEGNNTPLGNNQIPTVSYEVTHQQLAQAAGGSESNNNNPRPNLAAGKTSPSGNGGTLPVAVCAGQPNQLATSPLLPHHHQPPTARALQEVPPAHHHNQAAKPTVGHLMATPTGGLQGVTGGGSTLNISSTPNPHAQVSKRKETLEAKRERKAAKTLAIITGAFVVCWLPFFLTALLLPLCESCSINDTVASLFLWLGYFNSTLNPVIYTIFSPEFRQAFKRILFGSHRSTNYRRGQL</sequence>
<reference evidence="18" key="1">
    <citation type="submission" date="2013-03" db="EMBL/GenBank/DDBJ databases">
        <title>The Genome Sequence of Anopheles minimus MINIMUS1.</title>
        <authorList>
            <consortium name="The Broad Institute Genomics Platform"/>
            <person name="Neafsey D.E."/>
            <person name="Walton C."/>
            <person name="Walker B."/>
            <person name="Young S.K."/>
            <person name="Zeng Q."/>
            <person name="Gargeya S."/>
            <person name="Fitzgerald M."/>
            <person name="Haas B."/>
            <person name="Abouelleil A."/>
            <person name="Allen A.W."/>
            <person name="Alvarado L."/>
            <person name="Arachchi H.M."/>
            <person name="Berlin A.M."/>
            <person name="Chapman S.B."/>
            <person name="Gainer-Dewar J."/>
            <person name="Goldberg J."/>
            <person name="Griggs A."/>
            <person name="Gujja S."/>
            <person name="Hansen M."/>
            <person name="Howarth C."/>
            <person name="Imamovic A."/>
            <person name="Ireland A."/>
            <person name="Larimer J."/>
            <person name="McCowan C."/>
            <person name="Murphy C."/>
            <person name="Pearson M."/>
            <person name="Poon T.W."/>
            <person name="Priest M."/>
            <person name="Roberts A."/>
            <person name="Saif S."/>
            <person name="Shea T."/>
            <person name="Sisk P."/>
            <person name="Sykes S."/>
            <person name="Wortman J."/>
            <person name="Nusbaum C."/>
            <person name="Birren B."/>
        </authorList>
    </citation>
    <scope>NUCLEOTIDE SEQUENCE [LARGE SCALE GENOMIC DNA]</scope>
    <source>
        <strain evidence="18">MINIMUS1</strain>
    </source>
</reference>
<evidence type="ECO:0000256" key="3">
    <source>
        <dbReference type="ARBA" id="ARBA00022475"/>
    </source>
</evidence>
<feature type="compositionally biased region" description="Polar residues" evidence="14">
    <location>
        <begin position="382"/>
        <end position="397"/>
    </location>
</feature>
<accession>A0A182WLJ9</accession>
<evidence type="ECO:0000256" key="5">
    <source>
        <dbReference type="ARBA" id="ARBA00022989"/>
    </source>
</evidence>
<evidence type="ECO:0000256" key="14">
    <source>
        <dbReference type="SAM" id="MobiDB-lite"/>
    </source>
</evidence>
<dbReference type="PANTHER" id="PTHR24248:SF200">
    <property type="entry name" value="5-HYDROXYTRYPTAMINE RECEPTOR 1B-LIKE ISOFORM X1"/>
    <property type="match status" value="1"/>
</dbReference>
<evidence type="ECO:0000313" key="18">
    <source>
        <dbReference type="Proteomes" id="UP000075920"/>
    </source>
</evidence>
<feature type="transmembrane region" description="Helical" evidence="15">
    <location>
        <begin position="202"/>
        <end position="224"/>
    </location>
</feature>
<evidence type="ECO:0000256" key="7">
    <source>
        <dbReference type="ARBA" id="ARBA00023136"/>
    </source>
</evidence>
<feature type="transmembrane region" description="Helical" evidence="15">
    <location>
        <begin position="83"/>
        <end position="113"/>
    </location>
</feature>
<dbReference type="GO" id="GO:0004993">
    <property type="term" value="F:G protein-coupled serotonin receptor activity"/>
    <property type="evidence" value="ECO:0007669"/>
    <property type="project" value="UniProtKB-ARBA"/>
</dbReference>
<proteinExistence type="inferred from homology"/>
<feature type="transmembrane region" description="Helical" evidence="15">
    <location>
        <begin position="546"/>
        <end position="568"/>
    </location>
</feature>
<feature type="domain" description="G-protein coupled receptors family 1 profile" evidence="16">
    <location>
        <begin position="103"/>
        <end position="565"/>
    </location>
</feature>
<evidence type="ECO:0000256" key="4">
    <source>
        <dbReference type="ARBA" id="ARBA00022692"/>
    </source>
</evidence>
<evidence type="ECO:0000256" key="15">
    <source>
        <dbReference type="SAM" id="Phobius"/>
    </source>
</evidence>
<feature type="transmembrane region" description="Helical" evidence="15">
    <location>
        <begin position="244"/>
        <end position="267"/>
    </location>
</feature>
<evidence type="ECO:0000256" key="12">
    <source>
        <dbReference type="ARBA" id="ARBA00059615"/>
    </source>
</evidence>
<dbReference type="GO" id="GO:0043410">
    <property type="term" value="P:positive regulation of MAPK cascade"/>
    <property type="evidence" value="ECO:0007669"/>
    <property type="project" value="TreeGrafter"/>
</dbReference>
<dbReference type="EnsemblMetazoa" id="AMIN011278-RA">
    <property type="protein sequence ID" value="AMIN011278-PA"/>
    <property type="gene ID" value="AMIN011278"/>
</dbReference>